<accession>A0A518K2D3</accession>
<sequence length="497" mass="54583" precursor="true">MRLFVLSLLAATTAAPPVSGATLIDPAAANGVAAAEAPAAVPTEEQFEALQSQINELRRQLEAKKNEPVVAPMMTVGVEDELPPPPVAPVADVTMELSNDVEELMAWRKSLEESEAKAAAKAALKPNNKISGRFFLDAYNYDQNVASVASAGDAQNTVQFRTVWLTMGGDVLENTSYRIWVDVTGGDVKLLDVYLDFAELPVLQNVRIGNFFEPFGMEQLTPNIHLTFMERSSVFNLGRHTGIMAHSDDENANWTYGAGVFVSEHGNAPIEFQDDNDAAALTGRLTWCPWYDEATAGRGVFHLGAAYSYRVLADDNLRFRNRPESFAAPFVVDTGTVGASSYQLVGLEAAYAYGPWMVQSEYHGATVNELGPANDYLDSFYIQTSYFLTGENRYYNRRSGTFANAIVPIENFFRVRTGDCDICTGLGAWEVAYRYATTDLNAGSITGGLTDLHAVGLNWYLSPYTRAMFDYIHSETDTLAANDGVLNALQMRLQYNF</sequence>
<dbReference type="RefSeq" id="WP_145105405.1">
    <property type="nucleotide sequence ID" value="NZ_CP036349.1"/>
</dbReference>
<dbReference type="EMBL" id="CP036349">
    <property type="protein sequence ID" value="QDV71964.1"/>
    <property type="molecule type" value="Genomic_DNA"/>
</dbReference>
<dbReference type="Gene3D" id="2.40.160.10">
    <property type="entry name" value="Porin"/>
    <property type="match status" value="1"/>
</dbReference>
<dbReference type="InterPro" id="IPR010870">
    <property type="entry name" value="Porin_O/P"/>
</dbReference>
<evidence type="ECO:0000313" key="4">
    <source>
        <dbReference type="Proteomes" id="UP000316426"/>
    </source>
</evidence>
<dbReference type="Pfam" id="PF07396">
    <property type="entry name" value="Porin_O_P"/>
    <property type="match status" value="1"/>
</dbReference>
<keyword evidence="4" id="KW-1185">Reference proteome</keyword>
<gene>
    <name evidence="3" type="primary">oprP</name>
    <name evidence="3" type="ORF">Spa11_01330</name>
</gene>
<organism evidence="3 4">
    <name type="scientific">Botrimarina mediterranea</name>
    <dbReference type="NCBI Taxonomy" id="2528022"/>
    <lineage>
        <taxon>Bacteria</taxon>
        <taxon>Pseudomonadati</taxon>
        <taxon>Planctomycetota</taxon>
        <taxon>Planctomycetia</taxon>
        <taxon>Pirellulales</taxon>
        <taxon>Lacipirellulaceae</taxon>
        <taxon>Botrimarina</taxon>
    </lineage>
</organism>
<keyword evidence="1" id="KW-0175">Coiled coil</keyword>
<keyword evidence="2" id="KW-0732">Signal</keyword>
<dbReference type="InterPro" id="IPR023614">
    <property type="entry name" value="Porin_dom_sf"/>
</dbReference>
<evidence type="ECO:0000256" key="2">
    <source>
        <dbReference type="SAM" id="SignalP"/>
    </source>
</evidence>
<feature type="signal peptide" evidence="2">
    <location>
        <begin position="1"/>
        <end position="20"/>
    </location>
</feature>
<dbReference type="KEGG" id="bmei:Spa11_01330"/>
<name>A0A518K2D3_9BACT</name>
<dbReference type="SUPFAM" id="SSF56935">
    <property type="entry name" value="Porins"/>
    <property type="match status" value="1"/>
</dbReference>
<feature type="chain" id="PRO_5022015699" evidence="2">
    <location>
        <begin position="21"/>
        <end position="497"/>
    </location>
</feature>
<evidence type="ECO:0000313" key="3">
    <source>
        <dbReference type="EMBL" id="QDV71964.1"/>
    </source>
</evidence>
<proteinExistence type="predicted"/>
<dbReference type="Proteomes" id="UP000316426">
    <property type="component" value="Chromosome"/>
</dbReference>
<feature type="coiled-coil region" evidence="1">
    <location>
        <begin position="40"/>
        <end position="67"/>
    </location>
</feature>
<dbReference type="AlphaFoldDB" id="A0A518K2D3"/>
<protein>
    <submittedName>
        <fullName evidence="3">Porin P</fullName>
    </submittedName>
</protein>
<reference evidence="3 4" key="1">
    <citation type="submission" date="2019-02" db="EMBL/GenBank/DDBJ databases">
        <title>Deep-cultivation of Planctomycetes and their phenomic and genomic characterization uncovers novel biology.</title>
        <authorList>
            <person name="Wiegand S."/>
            <person name="Jogler M."/>
            <person name="Boedeker C."/>
            <person name="Pinto D."/>
            <person name="Vollmers J."/>
            <person name="Rivas-Marin E."/>
            <person name="Kohn T."/>
            <person name="Peeters S.H."/>
            <person name="Heuer A."/>
            <person name="Rast P."/>
            <person name="Oberbeckmann S."/>
            <person name="Bunk B."/>
            <person name="Jeske O."/>
            <person name="Meyerdierks A."/>
            <person name="Storesund J.E."/>
            <person name="Kallscheuer N."/>
            <person name="Luecker S."/>
            <person name="Lage O.M."/>
            <person name="Pohl T."/>
            <person name="Merkel B.J."/>
            <person name="Hornburger P."/>
            <person name="Mueller R.-W."/>
            <person name="Bruemmer F."/>
            <person name="Labrenz M."/>
            <person name="Spormann A.M."/>
            <person name="Op den Camp H."/>
            <person name="Overmann J."/>
            <person name="Amann R."/>
            <person name="Jetten M.S.M."/>
            <person name="Mascher T."/>
            <person name="Medema M.H."/>
            <person name="Devos D.P."/>
            <person name="Kaster A.-K."/>
            <person name="Ovreas L."/>
            <person name="Rohde M."/>
            <person name="Galperin M.Y."/>
            <person name="Jogler C."/>
        </authorList>
    </citation>
    <scope>NUCLEOTIDE SEQUENCE [LARGE SCALE GENOMIC DNA]</scope>
    <source>
        <strain evidence="3 4">Spa11</strain>
    </source>
</reference>
<evidence type="ECO:0000256" key="1">
    <source>
        <dbReference type="SAM" id="Coils"/>
    </source>
</evidence>